<evidence type="ECO:0000313" key="10">
    <source>
        <dbReference type="Proteomes" id="UP000799778"/>
    </source>
</evidence>
<dbReference type="Pfam" id="PF05057">
    <property type="entry name" value="DUF676"/>
    <property type="match status" value="1"/>
</dbReference>
<dbReference type="InterPro" id="IPR002182">
    <property type="entry name" value="NB-ARC"/>
</dbReference>
<dbReference type="Pfam" id="PF13424">
    <property type="entry name" value="TPR_12"/>
    <property type="match status" value="3"/>
</dbReference>
<dbReference type="GeneID" id="54279525"/>
<keyword evidence="6" id="KW-0812">Transmembrane</keyword>
<dbReference type="InterPro" id="IPR029058">
    <property type="entry name" value="AB_hydrolase_fold"/>
</dbReference>
<keyword evidence="3 4" id="KW-0802">TPR repeat</keyword>
<evidence type="ECO:0000259" key="8">
    <source>
        <dbReference type="Pfam" id="PF05057"/>
    </source>
</evidence>
<name>A0A6A5XP56_9PLEO</name>
<dbReference type="PANTHER" id="PTHR45641:SF19">
    <property type="entry name" value="NEPHROCYSTIN-3"/>
    <property type="match status" value="1"/>
</dbReference>
<organism evidence="9 10">
    <name type="scientific">Aaosphaeria arxii CBS 175.79</name>
    <dbReference type="NCBI Taxonomy" id="1450172"/>
    <lineage>
        <taxon>Eukaryota</taxon>
        <taxon>Fungi</taxon>
        <taxon>Dikarya</taxon>
        <taxon>Ascomycota</taxon>
        <taxon>Pezizomycotina</taxon>
        <taxon>Dothideomycetes</taxon>
        <taxon>Pleosporomycetidae</taxon>
        <taxon>Pleosporales</taxon>
        <taxon>Pleosporales incertae sedis</taxon>
        <taxon>Aaosphaeria</taxon>
    </lineage>
</organism>
<dbReference type="RefSeq" id="XP_033383384.1">
    <property type="nucleotide sequence ID" value="XM_033522128.1"/>
</dbReference>
<evidence type="ECO:0000256" key="2">
    <source>
        <dbReference type="ARBA" id="ARBA00022737"/>
    </source>
</evidence>
<keyword evidence="6" id="KW-0472">Membrane</keyword>
<evidence type="ECO:0000256" key="3">
    <source>
        <dbReference type="ARBA" id="ARBA00022803"/>
    </source>
</evidence>
<dbReference type="AlphaFoldDB" id="A0A6A5XP56"/>
<dbReference type="Pfam" id="PF00931">
    <property type="entry name" value="NB-ARC"/>
    <property type="match status" value="1"/>
</dbReference>
<protein>
    <submittedName>
        <fullName evidence="9">TPR-like protein</fullName>
    </submittedName>
</protein>
<dbReference type="Gene3D" id="3.40.50.1820">
    <property type="entry name" value="alpha/beta hydrolase"/>
    <property type="match status" value="1"/>
</dbReference>
<feature type="transmembrane region" description="Helical" evidence="6">
    <location>
        <begin position="6"/>
        <end position="24"/>
    </location>
</feature>
<accession>A0A6A5XP56</accession>
<dbReference type="SUPFAM" id="SSF52540">
    <property type="entry name" value="P-loop containing nucleoside triphosphate hydrolases"/>
    <property type="match status" value="1"/>
</dbReference>
<feature type="repeat" description="TPR" evidence="4">
    <location>
        <begin position="808"/>
        <end position="841"/>
    </location>
</feature>
<dbReference type="Gene3D" id="3.40.50.300">
    <property type="entry name" value="P-loop containing nucleotide triphosphate hydrolases"/>
    <property type="match status" value="1"/>
</dbReference>
<dbReference type="GO" id="GO:0043531">
    <property type="term" value="F:ADP binding"/>
    <property type="evidence" value="ECO:0007669"/>
    <property type="project" value="InterPro"/>
</dbReference>
<keyword evidence="2" id="KW-0677">Repeat</keyword>
<dbReference type="SMART" id="SM00028">
    <property type="entry name" value="TPR"/>
    <property type="match status" value="7"/>
</dbReference>
<dbReference type="SUPFAM" id="SSF48452">
    <property type="entry name" value="TPR-like"/>
    <property type="match status" value="2"/>
</dbReference>
<keyword evidence="6" id="KW-1133">Transmembrane helix</keyword>
<evidence type="ECO:0000256" key="6">
    <source>
        <dbReference type="SAM" id="Phobius"/>
    </source>
</evidence>
<feature type="repeat" description="TPR" evidence="4">
    <location>
        <begin position="976"/>
        <end position="1009"/>
    </location>
</feature>
<feature type="region of interest" description="Disordered" evidence="5">
    <location>
        <begin position="1104"/>
        <end position="1147"/>
    </location>
</feature>
<dbReference type="EMBL" id="ML978070">
    <property type="protein sequence ID" value="KAF2015045.1"/>
    <property type="molecule type" value="Genomic_DNA"/>
</dbReference>
<dbReference type="PANTHER" id="PTHR45641">
    <property type="entry name" value="TETRATRICOPEPTIDE REPEAT PROTEIN (AFU_ORTHOLOGUE AFUA_6G03870)"/>
    <property type="match status" value="1"/>
</dbReference>
<dbReference type="Gene3D" id="1.25.40.10">
    <property type="entry name" value="Tetratricopeptide repeat domain"/>
    <property type="match status" value="2"/>
</dbReference>
<feature type="compositionally biased region" description="Acidic residues" evidence="5">
    <location>
        <begin position="1106"/>
        <end position="1147"/>
    </location>
</feature>
<dbReference type="InterPro" id="IPR011990">
    <property type="entry name" value="TPR-like_helical_dom_sf"/>
</dbReference>
<dbReference type="InterPro" id="IPR007751">
    <property type="entry name" value="DUF676_lipase-like"/>
</dbReference>
<dbReference type="PROSITE" id="PS50005">
    <property type="entry name" value="TPR"/>
    <property type="match status" value="2"/>
</dbReference>
<feature type="domain" description="DUF676" evidence="8">
    <location>
        <begin position="67"/>
        <end position="215"/>
    </location>
</feature>
<evidence type="ECO:0000313" key="9">
    <source>
        <dbReference type="EMBL" id="KAF2015045.1"/>
    </source>
</evidence>
<feature type="domain" description="NB-ARC" evidence="7">
    <location>
        <begin position="346"/>
        <end position="512"/>
    </location>
</feature>
<evidence type="ECO:0000256" key="5">
    <source>
        <dbReference type="SAM" id="MobiDB-lite"/>
    </source>
</evidence>
<keyword evidence="10" id="KW-1185">Reference proteome</keyword>
<gene>
    <name evidence="9" type="ORF">BU24DRAFT_227485</name>
</gene>
<reference evidence="9" key="1">
    <citation type="journal article" date="2020" name="Stud. Mycol.">
        <title>101 Dothideomycetes genomes: a test case for predicting lifestyles and emergence of pathogens.</title>
        <authorList>
            <person name="Haridas S."/>
            <person name="Albert R."/>
            <person name="Binder M."/>
            <person name="Bloem J."/>
            <person name="Labutti K."/>
            <person name="Salamov A."/>
            <person name="Andreopoulos B."/>
            <person name="Baker S."/>
            <person name="Barry K."/>
            <person name="Bills G."/>
            <person name="Bluhm B."/>
            <person name="Cannon C."/>
            <person name="Castanera R."/>
            <person name="Culley D."/>
            <person name="Daum C."/>
            <person name="Ezra D."/>
            <person name="Gonzalez J."/>
            <person name="Henrissat B."/>
            <person name="Kuo A."/>
            <person name="Liang C."/>
            <person name="Lipzen A."/>
            <person name="Lutzoni F."/>
            <person name="Magnuson J."/>
            <person name="Mondo S."/>
            <person name="Nolan M."/>
            <person name="Ohm R."/>
            <person name="Pangilinan J."/>
            <person name="Park H.-J."/>
            <person name="Ramirez L."/>
            <person name="Alfaro M."/>
            <person name="Sun H."/>
            <person name="Tritt A."/>
            <person name="Yoshinaga Y."/>
            <person name="Zwiers L.-H."/>
            <person name="Turgeon B."/>
            <person name="Goodwin S."/>
            <person name="Spatafora J."/>
            <person name="Crous P."/>
            <person name="Grigoriev I."/>
        </authorList>
    </citation>
    <scope>NUCLEOTIDE SEQUENCE</scope>
    <source>
        <strain evidence="9">CBS 175.79</strain>
    </source>
</reference>
<evidence type="ECO:0000259" key="7">
    <source>
        <dbReference type="Pfam" id="PF00931"/>
    </source>
</evidence>
<evidence type="ECO:0000256" key="4">
    <source>
        <dbReference type="PROSITE-ProRule" id="PRU00339"/>
    </source>
</evidence>
<sequence>MNQSTVQYLLCILIVVAVTLAFIYDQLTKRIPSRLREAGKPKSGFGLIRADKFSAHDEPACAHGIDIIFVHGLGSNPDTTWGPRESNWVNDILPQDIPVELQKDVRIFFYNYDSYWKRDAIQACLQSFAHGLLDNVALVIRKTENEQTRRLLFVGHSYGGLVIKQALVQAKSNPKFVNIFDHAKAAFFLGTPHQGSHFSKWGSFAARFLQLLNSNQALLEEVNFHALPLYYLHDQFVNITGNMQVVNFFEERHTPLIRVWFWQWSEICVSRQSATYSYDNVKSVGLSVDHSGLNKFTMKDENYTLVVANLLDIIKPIILERQHRLYSVPILVAESYVERKSLSASVEEKLEVLHQGAKIPYSVVIYGLGGTGKTQLARKYVEDHINEYNPILWIDARDEDSTRSSFERCAGELQLSWEQKVTSPSNLVDSEAVQAVLRYLRKRKRTDDRWLVVIDNADDATTGIKDIVPEGSQGSVIITSQDSYLAKHMNHESVEVDVMEDSEAKALLLRHVSLEANIASKAVLHYCGEVAMELGYLALAIDLAGAYITEDIADGKDAESALQYYLKYHKRHRDDLLKNEEFRGLLQSKKTVWTVWDTTLERIRDISGDNHADLLLAFLAHFRGTVVQDELFRIGSLELSIVNQTLYGQSIELPSWLGRIFTRKDGEWDDFDYQNGRRRLERYGLLHRTKGRWPGVSMHGLVQWRAKQWAKEHPWERWCLTTVLAVCDQVSQDVANLEFHREIVTHLPTLEEGYLDRLYLGIPSRCYVWNTIADMYFDEGRWNEAEKIHVEAVETCRNELGVNHLATISSMNNLGLIYRKQGRWKEAEELLREVVEARNNKVGINHTGTLPSMSNLAAVFREQGRLEEAEKLFMEVAEVYKRMLGFDHLSTLESLSDLASVYIDQDRLEEAEELLVTVTEAQKRRLGVDHPITLGNMNTLSSAYLKLRRLEEAEKLLVQIAETHKRMLAIDHPKRLDSMNNLGVVYLKQHRFEEAEELFVQVTEVRKKKLGIDHYETLRSTNNLSCAYLDQGRWEEAEKLLVTAMKARNSLDDPETLKSMFNIAFTWKMQGRHVEALRMLRGCIHLSHRVLSISHPDVLYRQETLAEWEEEEQDKEEKEDEKEEKEDKTEEGDVEKEEEEGEDEEQP</sequence>
<dbReference type="InterPro" id="IPR019734">
    <property type="entry name" value="TPR_rpt"/>
</dbReference>
<proteinExistence type="inferred from homology"/>
<comment type="similarity">
    <text evidence="1">Belongs to the putative lipase ROG1 family.</text>
</comment>
<dbReference type="Pfam" id="PF13374">
    <property type="entry name" value="TPR_10"/>
    <property type="match status" value="2"/>
</dbReference>
<evidence type="ECO:0000256" key="1">
    <source>
        <dbReference type="ARBA" id="ARBA00007920"/>
    </source>
</evidence>
<dbReference type="Proteomes" id="UP000799778">
    <property type="component" value="Unassembled WGS sequence"/>
</dbReference>
<dbReference type="InterPro" id="IPR027417">
    <property type="entry name" value="P-loop_NTPase"/>
</dbReference>
<dbReference type="SUPFAM" id="SSF53474">
    <property type="entry name" value="alpha/beta-Hydrolases"/>
    <property type="match status" value="1"/>
</dbReference>
<dbReference type="OrthoDB" id="5086500at2759"/>